<accession>A0A1U7J7Y0</accession>
<name>A0A1U7J7Y0_9CYAN</name>
<evidence type="ECO:0000313" key="1">
    <source>
        <dbReference type="EMBL" id="OKH49443.1"/>
    </source>
</evidence>
<dbReference type="AlphaFoldDB" id="A0A1U7J7Y0"/>
<dbReference type="OrthoDB" id="572359at2"/>
<evidence type="ECO:0000313" key="2">
    <source>
        <dbReference type="Proteomes" id="UP000185557"/>
    </source>
</evidence>
<protein>
    <submittedName>
        <fullName evidence="1">Uncharacterized protein</fullName>
    </submittedName>
</protein>
<dbReference type="Proteomes" id="UP000185557">
    <property type="component" value="Unassembled WGS sequence"/>
</dbReference>
<dbReference type="RefSeq" id="WP_073607550.1">
    <property type="nucleotide sequence ID" value="NZ_MRCG01000003.1"/>
</dbReference>
<sequence length="199" mass="22150">MSVSPRLDQVSLAPAPAMACKLLFDRDLYTPCHVRVPDVDHRLSAIYVDNQFYSFLKIVPEAHKALNVVARLGKRDHTAAITQTRQGYAVWAHEPAAVYAAPARKPGYTIRPVFGPQSCLVVTDETTYQTCRLQVPDVTKPLMALAHNDRYYSFFKQDTDAAKVLDIAAKLARRGDETLLVIEPPTFTLALLEPSGRLV</sequence>
<comment type="caution">
    <text evidence="1">The sequence shown here is derived from an EMBL/GenBank/DDBJ whole genome shotgun (WGS) entry which is preliminary data.</text>
</comment>
<gene>
    <name evidence="1" type="ORF">NIES30_06225</name>
</gene>
<proteinExistence type="predicted"/>
<reference evidence="1 2" key="1">
    <citation type="submission" date="2016-11" db="EMBL/GenBank/DDBJ databases">
        <title>Draft Genome Sequences of Nine Cyanobacterial Strains from Diverse Habitats.</title>
        <authorList>
            <person name="Zhu T."/>
            <person name="Hou S."/>
            <person name="Lu X."/>
            <person name="Hess W.R."/>
        </authorList>
    </citation>
    <scope>NUCLEOTIDE SEQUENCE [LARGE SCALE GENOMIC DNA]</scope>
    <source>
        <strain evidence="1 2">NIES-30</strain>
    </source>
</reference>
<organism evidence="1 2">
    <name type="scientific">Phormidium tenue NIES-30</name>
    <dbReference type="NCBI Taxonomy" id="549789"/>
    <lineage>
        <taxon>Bacteria</taxon>
        <taxon>Bacillati</taxon>
        <taxon>Cyanobacteriota</taxon>
        <taxon>Cyanophyceae</taxon>
        <taxon>Oscillatoriophycideae</taxon>
        <taxon>Oscillatoriales</taxon>
        <taxon>Oscillatoriaceae</taxon>
        <taxon>Phormidium</taxon>
    </lineage>
</organism>
<dbReference type="EMBL" id="MRCG01000003">
    <property type="protein sequence ID" value="OKH49443.1"/>
    <property type="molecule type" value="Genomic_DNA"/>
</dbReference>
<keyword evidence="2" id="KW-1185">Reference proteome</keyword>